<dbReference type="GeneID" id="35870344"/>
<dbReference type="OrthoDB" id="5912511at2"/>
<dbReference type="GO" id="GO:0046872">
    <property type="term" value="F:metal ion binding"/>
    <property type="evidence" value="ECO:0007669"/>
    <property type="project" value="UniProtKB-KW"/>
</dbReference>
<dbReference type="InterPro" id="IPR000907">
    <property type="entry name" value="LipOase"/>
</dbReference>
<evidence type="ECO:0000259" key="3">
    <source>
        <dbReference type="PROSITE" id="PS51393"/>
    </source>
</evidence>
<dbReference type="Gene3D" id="3.10.450.60">
    <property type="match status" value="1"/>
</dbReference>
<reference evidence="4 5" key="1">
    <citation type="submission" date="2016-10" db="EMBL/GenBank/DDBJ databases">
        <authorList>
            <person name="de Groot N.N."/>
        </authorList>
    </citation>
    <scope>NUCLEOTIDE SEQUENCE [LARGE SCALE GENOMIC DNA]</scope>
    <source>
        <strain evidence="4 5">DSM 15893</strain>
    </source>
</reference>
<dbReference type="GO" id="GO:0034440">
    <property type="term" value="P:lipid oxidation"/>
    <property type="evidence" value="ECO:0007669"/>
    <property type="project" value="InterPro"/>
</dbReference>
<dbReference type="GO" id="GO:0016702">
    <property type="term" value="F:oxidoreductase activity, acting on single donors with incorporation of molecular oxygen, incorporation of two atoms of oxygen"/>
    <property type="evidence" value="ECO:0007669"/>
    <property type="project" value="InterPro"/>
</dbReference>
<dbReference type="PANTHER" id="PTHR11771">
    <property type="entry name" value="LIPOXYGENASE"/>
    <property type="match status" value="1"/>
</dbReference>
<dbReference type="SUPFAM" id="SSF48484">
    <property type="entry name" value="Lipoxigenase"/>
    <property type="match status" value="1"/>
</dbReference>
<protein>
    <submittedName>
        <fullName evidence="4">Arachidonate 15-lipoxygenase</fullName>
    </submittedName>
</protein>
<dbReference type="InterPro" id="IPR013819">
    <property type="entry name" value="LipOase_C"/>
</dbReference>
<keyword evidence="2" id="KW-0560">Oxidoreductase</keyword>
<dbReference type="RefSeq" id="WP_074927588.1">
    <property type="nucleotide sequence ID" value="NZ_FOWR01000024.1"/>
</dbReference>
<organism evidence="4 5">
    <name type="scientific">Enterovibrio norvegicus DSM 15893</name>
    <dbReference type="NCBI Taxonomy" id="1121869"/>
    <lineage>
        <taxon>Bacteria</taxon>
        <taxon>Pseudomonadati</taxon>
        <taxon>Pseudomonadota</taxon>
        <taxon>Gammaproteobacteria</taxon>
        <taxon>Vibrionales</taxon>
        <taxon>Vibrionaceae</taxon>
        <taxon>Enterovibrio</taxon>
    </lineage>
</organism>
<dbReference type="AlphaFoldDB" id="A0A1I5T4S6"/>
<evidence type="ECO:0000256" key="1">
    <source>
        <dbReference type="ARBA" id="ARBA00022723"/>
    </source>
</evidence>
<dbReference type="InterPro" id="IPR036226">
    <property type="entry name" value="LipOase_C_sf"/>
</dbReference>
<feature type="domain" description="Lipoxygenase" evidence="3">
    <location>
        <begin position="275"/>
        <end position="726"/>
    </location>
</feature>
<dbReference type="SMR" id="A0A1I5T4S6"/>
<dbReference type="Gene3D" id="1.20.245.10">
    <property type="entry name" value="Lipoxygenase-1, Domain 5"/>
    <property type="match status" value="1"/>
</dbReference>
<name>A0A1I5T4S6_9GAMM</name>
<dbReference type="InterPro" id="IPR020834">
    <property type="entry name" value="LipOase_CS"/>
</dbReference>
<gene>
    <name evidence="4" type="ORF">SAMN03084138_03074</name>
</gene>
<dbReference type="PRINTS" id="PR00087">
    <property type="entry name" value="LIPOXYGENASE"/>
</dbReference>
<dbReference type="Pfam" id="PF00305">
    <property type="entry name" value="Lipoxygenase"/>
    <property type="match status" value="1"/>
</dbReference>
<dbReference type="PROSITE" id="PS51393">
    <property type="entry name" value="LIPOXYGENASE_3"/>
    <property type="match status" value="1"/>
</dbReference>
<evidence type="ECO:0000313" key="5">
    <source>
        <dbReference type="Proteomes" id="UP000182692"/>
    </source>
</evidence>
<keyword evidence="1" id="KW-0479">Metal-binding</keyword>
<dbReference type="Proteomes" id="UP000182692">
    <property type="component" value="Unassembled WGS sequence"/>
</dbReference>
<proteinExistence type="predicted"/>
<dbReference type="PROSITE" id="PS00081">
    <property type="entry name" value="LIPOXYGENASE_2"/>
    <property type="match status" value="1"/>
</dbReference>
<accession>A0A1I5T4S6</accession>
<dbReference type="STRING" id="1121869.SAMN03084138_03074"/>
<evidence type="ECO:0000313" key="4">
    <source>
        <dbReference type="EMBL" id="SFP77506.1"/>
    </source>
</evidence>
<sequence length="726" mass="81449">MHRKKTPIIPSLPQGLSEKDMQDRAFQVSVSQASYNYMFSYLEPLSLSAGLPEGEAFTLEYEAKVTKVFLPLLENFTHVVLSLLEREIEDDLTSDVSSTIKKVNDAYLTLKAHKSSSSPLALIDDVEQTKALLDALVEVPNSIEAALKGLSHLPKDLANIVEGLSKVTKEFESEGFTAFLKNTLYYTLNEERGKDYLQAKGLEDYELLFNSLPTPQAMDIERKAWMPDDEQPICLQDWYFGYMQIAGFNTTNLRGVRTEKAACENVCLLSELLEKMPVTDDILQNVSGDITLTLTEAANKGLLYVCDYAMFEGKKGAPLHGLHRYPEAPIALFYWSASPPSGFPTDGALQPIAIQLGQHFDADTTPIFTPNDCTNNNDCDGAKWLLAKMVVQNACTIEHETIAHLGACHLVIEPIIVASHRQLPQAHPLMVLLKPHFRFTLNINNGAYTSLMVPGGVVASVISTSHQETGEVLVEAYEKRRFDDQYPDKIFGQRGVEKNALPSFPFREDTMDLWASIHDFVVDYLSLYYEGRSKEERNNMVLEDVELQAWVNELVNPKRAAVKGLEGLTATGDDKHPVQIDDFDYLCRVVAQIIYTASAQHASVNFAQYPLMSYIPGATGTLYKPMPGSREPLRKEDVVSWLPPLDVALYQTSFAYLLAGVQYDTLGHYTDDPRIHYFTDKRVAPILSTFHMRLNKIEIDIHQRNASRPMPYMMQLPSLIPNSISI</sequence>
<evidence type="ECO:0000256" key="2">
    <source>
        <dbReference type="ARBA" id="ARBA00023002"/>
    </source>
</evidence>
<dbReference type="EMBL" id="FOWR01000024">
    <property type="protein sequence ID" value="SFP77506.1"/>
    <property type="molecule type" value="Genomic_DNA"/>
</dbReference>